<dbReference type="EMBL" id="FBYC01000001">
    <property type="protein sequence ID" value="CUX79381.1"/>
    <property type="molecule type" value="Genomic_DNA"/>
</dbReference>
<dbReference type="CDD" id="cd01170">
    <property type="entry name" value="THZ_kinase"/>
    <property type="match status" value="1"/>
</dbReference>
<evidence type="ECO:0000256" key="7">
    <source>
        <dbReference type="ARBA" id="ARBA00022777"/>
    </source>
</evidence>
<reference evidence="13 14" key="1">
    <citation type="submission" date="2015-09" db="EMBL/GenBank/DDBJ databases">
        <title>Identification and resolution of microdiversity through metagenomic sequencing of parallel consortia.</title>
        <authorList>
            <person name="Nelson W.C."/>
            <person name="Romine M.F."/>
            <person name="Lindemann S.R."/>
        </authorList>
    </citation>
    <scope>NUCLEOTIDE SEQUENCE [LARGE SCALE GENOMIC DNA]</scope>
    <source>
        <strain evidence="13">HL-91</strain>
    </source>
</reference>
<dbReference type="GO" id="GO:0005524">
    <property type="term" value="F:ATP binding"/>
    <property type="evidence" value="ECO:0007669"/>
    <property type="project" value="UniProtKB-UniRule"/>
</dbReference>
<evidence type="ECO:0000313" key="12">
    <source>
        <dbReference type="EMBL" id="CUX79381.1"/>
    </source>
</evidence>
<keyword evidence="4 11" id="KW-0808">Transferase</keyword>
<feature type="binding site" evidence="11">
    <location>
        <position position="191"/>
    </location>
    <ligand>
        <name>substrate</name>
    </ligand>
</feature>
<gene>
    <name evidence="11 13" type="primary">thiM</name>
    <name evidence="12" type="ORF">Ga0058931_0059</name>
    <name evidence="13" type="ORF">HLUCCA05_14295</name>
</gene>
<dbReference type="STRING" id="1666912.Ga0058931_0059"/>
<dbReference type="PRINTS" id="PR01099">
    <property type="entry name" value="HYETHTZKNASE"/>
</dbReference>
<keyword evidence="7 11" id="KW-0418">Kinase</keyword>
<dbReference type="PIRSF" id="PIRSF000513">
    <property type="entry name" value="Thz_kinase"/>
    <property type="match status" value="1"/>
</dbReference>
<evidence type="ECO:0000256" key="6">
    <source>
        <dbReference type="ARBA" id="ARBA00022741"/>
    </source>
</evidence>
<dbReference type="PATRIC" id="fig|1666912.4.peg.722"/>
<dbReference type="InterPro" id="IPR029056">
    <property type="entry name" value="Ribokinase-like"/>
</dbReference>
<dbReference type="SUPFAM" id="SSF53613">
    <property type="entry name" value="Ribokinase-like"/>
    <property type="match status" value="1"/>
</dbReference>
<evidence type="ECO:0000313" key="15">
    <source>
        <dbReference type="Proteomes" id="UP000182045"/>
    </source>
</evidence>
<dbReference type="InterPro" id="IPR000417">
    <property type="entry name" value="Hyethyz_kinase"/>
</dbReference>
<keyword evidence="8 11" id="KW-0067">ATP-binding</keyword>
<feature type="binding site" evidence="11">
    <location>
        <position position="164"/>
    </location>
    <ligand>
        <name>ATP</name>
        <dbReference type="ChEBI" id="CHEBI:30616"/>
    </ligand>
</feature>
<comment type="caution">
    <text evidence="13">The sequence shown here is derived from an EMBL/GenBank/DDBJ whole genome shotgun (WGS) entry which is preliminary data.</text>
</comment>
<comment type="similarity">
    <text evidence="11">Belongs to the Thz kinase family.</text>
</comment>
<dbReference type="OrthoDB" id="8909021at2"/>
<evidence type="ECO:0000256" key="10">
    <source>
        <dbReference type="ARBA" id="ARBA00022977"/>
    </source>
</evidence>
<proteinExistence type="inferred from homology"/>
<dbReference type="Gene3D" id="3.40.1190.20">
    <property type="match status" value="1"/>
</dbReference>
<dbReference type="GO" id="GO:0009228">
    <property type="term" value="P:thiamine biosynthetic process"/>
    <property type="evidence" value="ECO:0007669"/>
    <property type="project" value="UniProtKB-KW"/>
</dbReference>
<keyword evidence="9 11" id="KW-0460">Magnesium</keyword>
<evidence type="ECO:0000256" key="3">
    <source>
        <dbReference type="ARBA" id="ARBA00004868"/>
    </source>
</evidence>
<dbReference type="GO" id="GO:0004417">
    <property type="term" value="F:hydroxyethylthiazole kinase activity"/>
    <property type="evidence" value="ECO:0007669"/>
    <property type="project" value="UniProtKB-UniRule"/>
</dbReference>
<reference evidence="12 15" key="2">
    <citation type="submission" date="2016-01" db="EMBL/GenBank/DDBJ databases">
        <authorList>
            <person name="Varghese N."/>
        </authorList>
    </citation>
    <scope>NUCLEOTIDE SEQUENCE [LARGE SCALE GENOMIC DNA]</scope>
    <source>
        <strain evidence="12 15">HL-91</strain>
    </source>
</reference>
<comment type="cofactor">
    <cofactor evidence="2 11">
        <name>Mg(2+)</name>
        <dbReference type="ChEBI" id="CHEBI:18420"/>
    </cofactor>
</comment>
<dbReference type="AlphaFoldDB" id="A0A0P7YM25"/>
<evidence type="ECO:0000256" key="9">
    <source>
        <dbReference type="ARBA" id="ARBA00022842"/>
    </source>
</evidence>
<dbReference type="EC" id="2.7.1.50" evidence="11"/>
<evidence type="ECO:0000313" key="13">
    <source>
        <dbReference type="EMBL" id="KPP89503.1"/>
    </source>
</evidence>
<feature type="binding site" evidence="11">
    <location>
        <position position="118"/>
    </location>
    <ligand>
        <name>ATP</name>
        <dbReference type="ChEBI" id="CHEBI:30616"/>
    </ligand>
</feature>
<dbReference type="Proteomes" id="UP000182045">
    <property type="component" value="Unassembled WGS sequence"/>
</dbReference>
<comment type="function">
    <text evidence="11">Catalyzes the phosphorylation of the hydroxyl group of 4-methyl-5-beta-hydroxyethylthiazole (THZ).</text>
</comment>
<evidence type="ECO:0000256" key="2">
    <source>
        <dbReference type="ARBA" id="ARBA00001946"/>
    </source>
</evidence>
<comment type="catalytic activity">
    <reaction evidence="1 11">
        <text>5-(2-hydroxyethyl)-4-methylthiazole + ATP = 4-methyl-5-(2-phosphooxyethyl)-thiazole + ADP + H(+)</text>
        <dbReference type="Rhea" id="RHEA:24212"/>
        <dbReference type="ChEBI" id="CHEBI:15378"/>
        <dbReference type="ChEBI" id="CHEBI:17957"/>
        <dbReference type="ChEBI" id="CHEBI:30616"/>
        <dbReference type="ChEBI" id="CHEBI:58296"/>
        <dbReference type="ChEBI" id="CHEBI:456216"/>
        <dbReference type="EC" id="2.7.1.50"/>
    </reaction>
</comment>
<evidence type="ECO:0000256" key="8">
    <source>
        <dbReference type="ARBA" id="ARBA00022840"/>
    </source>
</evidence>
<dbReference type="NCBIfam" id="NF006830">
    <property type="entry name" value="PRK09355.1"/>
    <property type="match status" value="1"/>
</dbReference>
<evidence type="ECO:0000256" key="11">
    <source>
        <dbReference type="HAMAP-Rule" id="MF_00228"/>
    </source>
</evidence>
<dbReference type="GO" id="GO:0009229">
    <property type="term" value="P:thiamine diphosphate biosynthetic process"/>
    <property type="evidence" value="ECO:0007669"/>
    <property type="project" value="UniProtKB-UniRule"/>
</dbReference>
<dbReference type="NCBIfam" id="TIGR00694">
    <property type="entry name" value="thiM"/>
    <property type="match status" value="1"/>
</dbReference>
<keyword evidence="15" id="KW-1185">Reference proteome</keyword>
<organism evidence="13 14">
    <name type="scientific">Roseibaca calidilacus</name>
    <dbReference type="NCBI Taxonomy" id="1666912"/>
    <lineage>
        <taxon>Bacteria</taxon>
        <taxon>Pseudomonadati</taxon>
        <taxon>Pseudomonadota</taxon>
        <taxon>Alphaproteobacteria</taxon>
        <taxon>Rhodobacterales</taxon>
        <taxon>Paracoccaceae</taxon>
        <taxon>Roseinatronobacter</taxon>
    </lineage>
</organism>
<dbReference type="Proteomes" id="UP000050413">
    <property type="component" value="Unassembled WGS sequence"/>
</dbReference>
<accession>A0A0P7YM25</accession>
<keyword evidence="5 11" id="KW-0479">Metal-binding</keyword>
<name>A0A0P7YM25_9RHOB</name>
<dbReference type="EMBL" id="LJSG01000021">
    <property type="protein sequence ID" value="KPP89503.1"/>
    <property type="molecule type" value="Genomic_DNA"/>
</dbReference>
<dbReference type="RefSeq" id="WP_072244636.1">
    <property type="nucleotide sequence ID" value="NZ_FBYC01000001.1"/>
</dbReference>
<evidence type="ECO:0000313" key="14">
    <source>
        <dbReference type="Proteomes" id="UP000050413"/>
    </source>
</evidence>
<comment type="pathway">
    <text evidence="3 11">Cofactor biosynthesis; thiamine diphosphate biosynthesis; 4-methyl-5-(2-phosphoethyl)-thiazole from 5-(2-hydroxyethyl)-4-methylthiazole: step 1/1.</text>
</comment>
<dbReference type="HAMAP" id="MF_00228">
    <property type="entry name" value="Thz_kinase"/>
    <property type="match status" value="1"/>
</dbReference>
<sequence length="262" mass="26452">MTDHGTHLDQMRAQAPLVHNITNYVAMNIMANVLLAVGASPAMVHARQEVAEFAGLAQALTVNIGTADPDWVEAMALAAQVMTQAGRPWVLDPVGVGATRFRQDACARLVDLGPSIIRGNASEILALAGTAAAGRGADAADSVAAAQEAALALARRSGAVVAVSGPEDFVTDGQQSFHVANGHPMMPRITALGCSLNGVIAAFAVAAPALPATASALAYYGLAGEQAGARSEGPGGFQPAFLDALYGMTASALDAGAKVRAA</sequence>
<feature type="binding site" evidence="11">
    <location>
        <position position="43"/>
    </location>
    <ligand>
        <name>substrate</name>
    </ligand>
</feature>
<dbReference type="GO" id="GO:0000287">
    <property type="term" value="F:magnesium ion binding"/>
    <property type="evidence" value="ECO:0007669"/>
    <property type="project" value="UniProtKB-UniRule"/>
</dbReference>
<dbReference type="Pfam" id="PF02110">
    <property type="entry name" value="HK"/>
    <property type="match status" value="1"/>
</dbReference>
<protein>
    <recommendedName>
        <fullName evidence="11">Hydroxyethylthiazole kinase</fullName>
        <ecNumber evidence="11">2.7.1.50</ecNumber>
    </recommendedName>
    <alternativeName>
        <fullName evidence="11">4-methyl-5-beta-hydroxyethylthiazole kinase</fullName>
        <shortName evidence="11">TH kinase</shortName>
        <shortName evidence="11">Thz kinase</shortName>
    </alternativeName>
</protein>
<evidence type="ECO:0000256" key="4">
    <source>
        <dbReference type="ARBA" id="ARBA00022679"/>
    </source>
</evidence>
<evidence type="ECO:0000256" key="5">
    <source>
        <dbReference type="ARBA" id="ARBA00022723"/>
    </source>
</evidence>
<evidence type="ECO:0000256" key="1">
    <source>
        <dbReference type="ARBA" id="ARBA00001771"/>
    </source>
</evidence>
<keyword evidence="10 11" id="KW-0784">Thiamine biosynthesis</keyword>
<dbReference type="UniPathway" id="UPA00060">
    <property type="reaction ID" value="UER00139"/>
</dbReference>
<keyword evidence="6 11" id="KW-0547">Nucleotide-binding</keyword>